<keyword evidence="3" id="KW-1185">Reference proteome</keyword>
<protein>
    <submittedName>
        <fullName evidence="2">Uncharacterized protein</fullName>
    </submittedName>
</protein>
<sequence>MEGHELLALNRQRARKTSEKNHERGLLDGVDALMKTRGRRTFSGSKDELGKVVAFFQQNQLRLLLAYLFMGRSRD</sequence>
<gene>
    <name evidence="2" type="ORF">HPB52_003530</name>
</gene>
<dbReference type="Proteomes" id="UP000821837">
    <property type="component" value="Chromosome 10"/>
</dbReference>
<name>A0A9D4T6Y0_RHISA</name>
<reference evidence="2" key="1">
    <citation type="journal article" date="2020" name="Cell">
        <title>Large-Scale Comparative Analyses of Tick Genomes Elucidate Their Genetic Diversity and Vector Capacities.</title>
        <authorList>
            <consortium name="Tick Genome and Microbiome Consortium (TIGMIC)"/>
            <person name="Jia N."/>
            <person name="Wang J."/>
            <person name="Shi W."/>
            <person name="Du L."/>
            <person name="Sun Y."/>
            <person name="Zhan W."/>
            <person name="Jiang J.F."/>
            <person name="Wang Q."/>
            <person name="Zhang B."/>
            <person name="Ji P."/>
            <person name="Bell-Sakyi L."/>
            <person name="Cui X.M."/>
            <person name="Yuan T.T."/>
            <person name="Jiang B.G."/>
            <person name="Yang W.F."/>
            <person name="Lam T.T."/>
            <person name="Chang Q.C."/>
            <person name="Ding S.J."/>
            <person name="Wang X.J."/>
            <person name="Zhu J.G."/>
            <person name="Ruan X.D."/>
            <person name="Zhao L."/>
            <person name="Wei J.T."/>
            <person name="Ye R.Z."/>
            <person name="Que T.C."/>
            <person name="Du C.H."/>
            <person name="Zhou Y.H."/>
            <person name="Cheng J.X."/>
            <person name="Dai P.F."/>
            <person name="Guo W.B."/>
            <person name="Han X.H."/>
            <person name="Huang E.J."/>
            <person name="Li L.F."/>
            <person name="Wei W."/>
            <person name="Gao Y.C."/>
            <person name="Liu J.Z."/>
            <person name="Shao H.Z."/>
            <person name="Wang X."/>
            <person name="Wang C.C."/>
            <person name="Yang T.C."/>
            <person name="Huo Q.B."/>
            <person name="Li W."/>
            <person name="Chen H.Y."/>
            <person name="Chen S.E."/>
            <person name="Zhou L.G."/>
            <person name="Ni X.B."/>
            <person name="Tian J.H."/>
            <person name="Sheng Y."/>
            <person name="Liu T."/>
            <person name="Pan Y.S."/>
            <person name="Xia L.Y."/>
            <person name="Li J."/>
            <person name="Zhao F."/>
            <person name="Cao W.C."/>
        </authorList>
    </citation>
    <scope>NUCLEOTIDE SEQUENCE</scope>
    <source>
        <strain evidence="2">Rsan-2018</strain>
    </source>
</reference>
<comment type="caution">
    <text evidence="2">The sequence shown here is derived from an EMBL/GenBank/DDBJ whole genome shotgun (WGS) entry which is preliminary data.</text>
</comment>
<reference evidence="2" key="2">
    <citation type="submission" date="2021-09" db="EMBL/GenBank/DDBJ databases">
        <authorList>
            <person name="Jia N."/>
            <person name="Wang J."/>
            <person name="Shi W."/>
            <person name="Du L."/>
            <person name="Sun Y."/>
            <person name="Zhan W."/>
            <person name="Jiang J."/>
            <person name="Wang Q."/>
            <person name="Zhang B."/>
            <person name="Ji P."/>
            <person name="Sakyi L.B."/>
            <person name="Cui X."/>
            <person name="Yuan T."/>
            <person name="Jiang B."/>
            <person name="Yang W."/>
            <person name="Lam T.T.-Y."/>
            <person name="Chang Q."/>
            <person name="Ding S."/>
            <person name="Wang X."/>
            <person name="Zhu J."/>
            <person name="Ruan X."/>
            <person name="Zhao L."/>
            <person name="Wei J."/>
            <person name="Que T."/>
            <person name="Du C."/>
            <person name="Cheng J."/>
            <person name="Dai P."/>
            <person name="Han X."/>
            <person name="Huang E."/>
            <person name="Gao Y."/>
            <person name="Liu J."/>
            <person name="Shao H."/>
            <person name="Ye R."/>
            <person name="Li L."/>
            <person name="Wei W."/>
            <person name="Wang X."/>
            <person name="Wang C."/>
            <person name="Huo Q."/>
            <person name="Li W."/>
            <person name="Guo W."/>
            <person name="Chen H."/>
            <person name="Chen S."/>
            <person name="Zhou L."/>
            <person name="Zhou L."/>
            <person name="Ni X."/>
            <person name="Tian J."/>
            <person name="Zhou Y."/>
            <person name="Sheng Y."/>
            <person name="Liu T."/>
            <person name="Pan Y."/>
            <person name="Xia L."/>
            <person name="Li J."/>
            <person name="Zhao F."/>
            <person name="Cao W."/>
        </authorList>
    </citation>
    <scope>NUCLEOTIDE SEQUENCE</scope>
    <source>
        <strain evidence="2">Rsan-2018</strain>
        <tissue evidence="2">Larvae</tissue>
    </source>
</reference>
<evidence type="ECO:0000256" key="1">
    <source>
        <dbReference type="SAM" id="MobiDB-lite"/>
    </source>
</evidence>
<dbReference type="EMBL" id="JABSTV010001246">
    <property type="protein sequence ID" value="KAH7975580.1"/>
    <property type="molecule type" value="Genomic_DNA"/>
</dbReference>
<accession>A0A9D4T6Y0</accession>
<evidence type="ECO:0000313" key="2">
    <source>
        <dbReference type="EMBL" id="KAH7975580.1"/>
    </source>
</evidence>
<evidence type="ECO:0000313" key="3">
    <source>
        <dbReference type="Proteomes" id="UP000821837"/>
    </source>
</evidence>
<proteinExistence type="predicted"/>
<feature type="region of interest" description="Disordered" evidence="1">
    <location>
        <begin position="1"/>
        <end position="22"/>
    </location>
</feature>
<dbReference type="AlphaFoldDB" id="A0A9D4T6Y0"/>
<organism evidence="2 3">
    <name type="scientific">Rhipicephalus sanguineus</name>
    <name type="common">Brown dog tick</name>
    <name type="synonym">Ixodes sanguineus</name>
    <dbReference type="NCBI Taxonomy" id="34632"/>
    <lineage>
        <taxon>Eukaryota</taxon>
        <taxon>Metazoa</taxon>
        <taxon>Ecdysozoa</taxon>
        <taxon>Arthropoda</taxon>
        <taxon>Chelicerata</taxon>
        <taxon>Arachnida</taxon>
        <taxon>Acari</taxon>
        <taxon>Parasitiformes</taxon>
        <taxon>Ixodida</taxon>
        <taxon>Ixodoidea</taxon>
        <taxon>Ixodidae</taxon>
        <taxon>Rhipicephalinae</taxon>
        <taxon>Rhipicephalus</taxon>
        <taxon>Rhipicephalus</taxon>
    </lineage>
</organism>